<keyword evidence="1" id="KW-0810">Translation regulation</keyword>
<dbReference type="PANTHER" id="PTHR33231:SF1">
    <property type="entry name" value="30S RIBOSOMAL PROTEIN"/>
    <property type="match status" value="1"/>
</dbReference>
<proteinExistence type="predicted"/>
<keyword evidence="5" id="KW-1185">Reference proteome</keyword>
<evidence type="ECO:0000313" key="5">
    <source>
        <dbReference type="Proteomes" id="UP001197378"/>
    </source>
</evidence>
<dbReference type="NCBIfam" id="TIGR00741">
    <property type="entry name" value="yfiA"/>
    <property type="match status" value="1"/>
</dbReference>
<evidence type="ECO:0000256" key="1">
    <source>
        <dbReference type="ARBA" id="ARBA00022845"/>
    </source>
</evidence>
<dbReference type="GO" id="GO:0043024">
    <property type="term" value="F:ribosomal small subunit binding"/>
    <property type="evidence" value="ECO:0007669"/>
    <property type="project" value="TreeGrafter"/>
</dbReference>
<organism evidence="4 5">
    <name type="scientific">Igneacidithiobacillus copahuensis</name>
    <dbReference type="NCBI Taxonomy" id="2724909"/>
    <lineage>
        <taxon>Bacteria</taxon>
        <taxon>Pseudomonadati</taxon>
        <taxon>Pseudomonadota</taxon>
        <taxon>Acidithiobacillia</taxon>
        <taxon>Acidithiobacillales</taxon>
        <taxon>Acidithiobacillaceae</taxon>
        <taxon>Igneacidithiobacillus</taxon>
    </lineage>
</organism>
<gene>
    <name evidence="4" type="primary">raiA</name>
    <name evidence="4" type="ORF">HFQ13_01320</name>
</gene>
<dbReference type="EMBL" id="JAAXYO010000028">
    <property type="protein sequence ID" value="MBU2786864.1"/>
    <property type="molecule type" value="Genomic_DNA"/>
</dbReference>
<evidence type="ECO:0000256" key="3">
    <source>
        <dbReference type="ARBA" id="ARBA00041148"/>
    </source>
</evidence>
<comment type="caution">
    <text evidence="4">The sequence shown here is derived from an EMBL/GenBank/DDBJ whole genome shotgun (WGS) entry which is preliminary data.</text>
</comment>
<dbReference type="InterPro" id="IPR003489">
    <property type="entry name" value="RHF/RaiA"/>
</dbReference>
<dbReference type="RefSeq" id="WP_215871517.1">
    <property type="nucleotide sequence ID" value="NZ_JAAXYO010000028.1"/>
</dbReference>
<protein>
    <recommendedName>
        <fullName evidence="3">Ribosome hibernation promoting factor</fullName>
    </recommendedName>
</protein>
<accession>A0AAE2YMN6</accession>
<dbReference type="GO" id="GO:0022627">
    <property type="term" value="C:cytosolic small ribosomal subunit"/>
    <property type="evidence" value="ECO:0007669"/>
    <property type="project" value="TreeGrafter"/>
</dbReference>
<dbReference type="InterPro" id="IPR050574">
    <property type="entry name" value="HPF/YfiA_ribosome-assoc"/>
</dbReference>
<evidence type="ECO:0000313" key="4">
    <source>
        <dbReference type="EMBL" id="MBU2786864.1"/>
    </source>
</evidence>
<sequence length="112" mass="12749">MQLHITGQHLDLTEAIKNRVHEKLGRLDHYFDRVIDGRVVLKFLPHEKLSNVVEITVSAPGHDFHAEARDADMYAAIDQLADKIDGQVRQYKEKLQRHRSSPVAAVLATESE</sequence>
<evidence type="ECO:0000256" key="2">
    <source>
        <dbReference type="ARBA" id="ARBA00038695"/>
    </source>
</evidence>
<dbReference type="AlphaFoldDB" id="A0AAE2YMN6"/>
<dbReference type="GO" id="GO:0045900">
    <property type="term" value="P:negative regulation of translational elongation"/>
    <property type="evidence" value="ECO:0007669"/>
    <property type="project" value="TreeGrafter"/>
</dbReference>
<reference evidence="4" key="1">
    <citation type="journal article" date="2021" name="ISME J.">
        <title>Genomic evolution of the class Acidithiobacillia: deep-branching Proteobacteria living in extreme acidic conditions.</title>
        <authorList>
            <person name="Moya-Beltran A."/>
            <person name="Beard S."/>
            <person name="Rojas-Villalobos C."/>
            <person name="Issotta F."/>
            <person name="Gallardo Y."/>
            <person name="Ulloa R."/>
            <person name="Giaveno A."/>
            <person name="Degli Esposti M."/>
            <person name="Johnson D.B."/>
            <person name="Quatrini R."/>
        </authorList>
    </citation>
    <scope>NUCLEOTIDE SEQUENCE</scope>
    <source>
        <strain evidence="4">VAN18-1</strain>
    </source>
</reference>
<dbReference type="Gene3D" id="3.30.160.100">
    <property type="entry name" value="Ribosome hibernation promotion factor-like"/>
    <property type="match status" value="1"/>
</dbReference>
<comment type="subunit">
    <text evidence="2">Associates exclusively with 100S ribosomes, which are dimers of 70S ribosomes.</text>
</comment>
<dbReference type="Proteomes" id="UP001197378">
    <property type="component" value="Unassembled WGS sequence"/>
</dbReference>
<dbReference type="SUPFAM" id="SSF69754">
    <property type="entry name" value="Ribosome binding protein Y (YfiA homologue)"/>
    <property type="match status" value="1"/>
</dbReference>
<dbReference type="PANTHER" id="PTHR33231">
    <property type="entry name" value="30S RIBOSOMAL PROTEIN"/>
    <property type="match status" value="1"/>
</dbReference>
<name>A0AAE2YMN6_9PROT</name>
<dbReference type="Pfam" id="PF02482">
    <property type="entry name" value="Ribosomal_S30AE"/>
    <property type="match status" value="1"/>
</dbReference>
<dbReference type="InterPro" id="IPR036567">
    <property type="entry name" value="RHF-like"/>
</dbReference>
<dbReference type="CDD" id="cd00552">
    <property type="entry name" value="RaiA"/>
    <property type="match status" value="1"/>
</dbReference>